<dbReference type="Proteomes" id="UP000621386">
    <property type="component" value="Unassembled WGS sequence"/>
</dbReference>
<organism evidence="1 2">
    <name type="scientific">Streptomyces musisoli</name>
    <dbReference type="NCBI Taxonomy" id="2802280"/>
    <lineage>
        <taxon>Bacteria</taxon>
        <taxon>Bacillati</taxon>
        <taxon>Actinomycetota</taxon>
        <taxon>Actinomycetes</taxon>
        <taxon>Kitasatosporales</taxon>
        <taxon>Streptomycetaceae</taxon>
        <taxon>Streptomyces</taxon>
    </lineage>
</organism>
<keyword evidence="2" id="KW-1185">Reference proteome</keyword>
<accession>A0ABS1PBA7</accession>
<protein>
    <submittedName>
        <fullName evidence="1">Uncharacterized protein</fullName>
    </submittedName>
</protein>
<comment type="caution">
    <text evidence="1">The sequence shown here is derived from an EMBL/GenBank/DDBJ whole genome shotgun (WGS) entry which is preliminary data.</text>
</comment>
<proteinExistence type="predicted"/>
<dbReference type="EMBL" id="JAERRH010000019">
    <property type="protein sequence ID" value="MBL1109327.1"/>
    <property type="molecule type" value="Genomic_DNA"/>
</dbReference>
<dbReference type="RefSeq" id="WP_201825361.1">
    <property type="nucleotide sequence ID" value="NZ_JAERRH010000019.1"/>
</dbReference>
<gene>
    <name evidence="1" type="ORF">JK361_32855</name>
</gene>
<evidence type="ECO:0000313" key="1">
    <source>
        <dbReference type="EMBL" id="MBL1109327.1"/>
    </source>
</evidence>
<reference evidence="1 2" key="1">
    <citation type="submission" date="2021-01" db="EMBL/GenBank/DDBJ databases">
        <title>WGS of actinomycetes isolated from Thailand.</title>
        <authorList>
            <person name="Thawai C."/>
        </authorList>
    </citation>
    <scope>NUCLEOTIDE SEQUENCE [LARGE SCALE GENOMIC DNA]</scope>
    <source>
        <strain evidence="1 2">CH5-8</strain>
    </source>
</reference>
<sequence>MIDPGRYHLLLEAGGRPVQHGWWGSAEVARDKFRRWVGEYGSMPGARITLTDEESVEVLAVWPDPRYVRLLGGGLLLGVPDRPLHSLFHLVPVGAGGLGVSGDGHLSPFGGLAPPSPLGVVLIVGEVGEL</sequence>
<evidence type="ECO:0000313" key="2">
    <source>
        <dbReference type="Proteomes" id="UP000621386"/>
    </source>
</evidence>
<name>A0ABS1PBA7_9ACTN</name>